<feature type="transmembrane region" description="Helical" evidence="7">
    <location>
        <begin position="70"/>
        <end position="89"/>
    </location>
</feature>
<evidence type="ECO:0000313" key="10">
    <source>
        <dbReference type="Proteomes" id="UP001194746"/>
    </source>
</evidence>
<feature type="domain" description="Zn(2)-C6 fungal-type" evidence="8">
    <location>
        <begin position="434"/>
        <end position="460"/>
    </location>
</feature>
<reference evidence="9" key="1">
    <citation type="journal article" date="2019" name="Beilstein J. Org. Chem.">
        <title>Nanangenines: drimane sesquiterpenoids as the dominant metabolite cohort of a novel Australian fungus, Aspergillus nanangensis.</title>
        <authorList>
            <person name="Lacey H.J."/>
            <person name="Gilchrist C.L.M."/>
            <person name="Crombie A."/>
            <person name="Kalaitzis J.A."/>
            <person name="Vuong D."/>
            <person name="Rutledge P.J."/>
            <person name="Turner P."/>
            <person name="Pitt J.I."/>
            <person name="Lacey E."/>
            <person name="Chooi Y.H."/>
            <person name="Piggott A.M."/>
        </authorList>
    </citation>
    <scope>NUCLEOTIDE SEQUENCE</scope>
    <source>
        <strain evidence="9">MST-FP2251</strain>
    </source>
</reference>
<sequence length="866" mass="95519">MAIPDGDLASPSHQNVEDNPDTYPEGGWRAWGVVLGSWCGLFPAFGLMNTMGVFEDWLTTHQLRGHSRSSVAWIFSVYVFLLFFGSVQAGPLFDLYGLNCVLIPGSIGLVASVMILSIASDLEYYQFMLGFGVLGGISASLLVTPSMACINHWFFKRRAFATGIGVTAGGLGGVIFPIMIKDLSKSIGFAWATRVLGFICLVLCALGILLQKTRLPPNKKGLKTIDVFALRDPSFALTAIAMVLTDSSGAIPMIYLTSYARANQMGLALSYQLMSILNAGSILGRLAPGYAADKWGRFNVMIVTTALSTVLTLTLWMLSGQNQAAIVSYAALFGVSSGSAISLTPVCVAQISQTEDFGKRFGTTYTMVGLGVLVAIPIAGATLKGDESRVDQGGADTPLSSALTDANRLIFVPPRVGYSIHVGSERPSLEERTCRRRKVKCGEERPVCERCFHLRLNCEWGVPVKRGKSVRTVRHIQPRWSFDSPSATAITVPAAAAASPSAIFPPSYATPNANANPPTVADLTPISADTISSPVAWPSFPPYSQLSPSPLYPSLSTTDIPCANSLVLTDHDRKYFQFFPSSSIVFYYMKPWEWSSFGYLYQGPAASNKVIMRMLLALSASDMHRQGLVVRSPGRPTAEDHARYHYGLAVKEFRQLLESPKRVVSTSELEMIFATMFLMVTYEWQYGHCVHHLQLHLQGVRSLLETHPELFQIKDVNNVLLSMDSEQSDESIPRVSFIPEQLLLWILYIDASCRPMGITESLYDYVLQSGNAALHPDRLHRCARLWSRCFWGKQYPDQQVSDDMENYRALELLHVGMTLRYRTLKLLSEDSHTDYEVDVFFNEIMSIHDVSCAAAVPHKFHNPPKN</sequence>
<feature type="transmembrane region" description="Helical" evidence="7">
    <location>
        <begin position="330"/>
        <end position="352"/>
    </location>
</feature>
<keyword evidence="7" id="KW-0472">Membrane</keyword>
<dbReference type="InterPro" id="IPR050327">
    <property type="entry name" value="Proton-linked_MCT"/>
</dbReference>
<name>A0AAD4GWP5_ASPNN</name>
<dbReference type="PROSITE" id="PS50048">
    <property type="entry name" value="ZN2_CY6_FUNGAL_2"/>
    <property type="match status" value="1"/>
</dbReference>
<evidence type="ECO:0000256" key="2">
    <source>
        <dbReference type="ARBA" id="ARBA00006727"/>
    </source>
</evidence>
<evidence type="ECO:0000313" key="9">
    <source>
        <dbReference type="EMBL" id="KAF9892122.1"/>
    </source>
</evidence>
<feature type="transmembrane region" description="Helical" evidence="7">
    <location>
        <begin position="131"/>
        <end position="154"/>
    </location>
</feature>
<dbReference type="Pfam" id="PF00172">
    <property type="entry name" value="Zn_clus"/>
    <property type="match status" value="1"/>
</dbReference>
<dbReference type="Gene3D" id="1.20.1250.20">
    <property type="entry name" value="MFS general substrate transporter like domains"/>
    <property type="match status" value="2"/>
</dbReference>
<keyword evidence="10" id="KW-1185">Reference proteome</keyword>
<dbReference type="AlphaFoldDB" id="A0AAD4GWP5"/>
<feature type="transmembrane region" description="Helical" evidence="7">
    <location>
        <begin position="298"/>
        <end position="318"/>
    </location>
</feature>
<dbReference type="InterPro" id="IPR036864">
    <property type="entry name" value="Zn2-C6_fun-type_DNA-bd_sf"/>
</dbReference>
<evidence type="ECO:0000256" key="4">
    <source>
        <dbReference type="ARBA" id="ARBA00023125"/>
    </source>
</evidence>
<feature type="transmembrane region" description="Helical" evidence="7">
    <location>
        <begin position="28"/>
        <end position="49"/>
    </location>
</feature>
<dbReference type="GO" id="GO:0022857">
    <property type="term" value="F:transmembrane transporter activity"/>
    <property type="evidence" value="ECO:0007669"/>
    <property type="project" value="InterPro"/>
</dbReference>
<reference evidence="9" key="2">
    <citation type="submission" date="2020-02" db="EMBL/GenBank/DDBJ databases">
        <authorList>
            <person name="Gilchrist C.L.M."/>
            <person name="Chooi Y.-H."/>
        </authorList>
    </citation>
    <scope>NUCLEOTIDE SEQUENCE</scope>
    <source>
        <strain evidence="9">MST-FP2251</strain>
    </source>
</reference>
<keyword evidence="7" id="KW-0812">Transmembrane</keyword>
<dbReference type="Proteomes" id="UP001194746">
    <property type="component" value="Unassembled WGS sequence"/>
</dbReference>
<dbReference type="PANTHER" id="PTHR11360">
    <property type="entry name" value="MONOCARBOXYLATE TRANSPORTER"/>
    <property type="match status" value="1"/>
</dbReference>
<dbReference type="Pfam" id="PF11951">
    <property type="entry name" value="Fungal_trans_2"/>
    <property type="match status" value="1"/>
</dbReference>
<comment type="similarity">
    <text evidence="2">Belongs to the major facilitator superfamily. Monocarboxylate porter (TC 2.A.1.13) family.</text>
</comment>
<feature type="transmembrane region" description="Helical" evidence="7">
    <location>
        <begin position="95"/>
        <end position="119"/>
    </location>
</feature>
<dbReference type="GO" id="GO:0016020">
    <property type="term" value="C:membrane"/>
    <property type="evidence" value="ECO:0007669"/>
    <property type="project" value="UniProtKB-SubCell"/>
</dbReference>
<accession>A0AAD4GWP5</accession>
<evidence type="ECO:0000259" key="8">
    <source>
        <dbReference type="PROSITE" id="PS50048"/>
    </source>
</evidence>
<dbReference type="InterPro" id="IPR021858">
    <property type="entry name" value="Fun_TF"/>
</dbReference>
<keyword evidence="4" id="KW-0238">DNA-binding</keyword>
<evidence type="ECO:0000256" key="5">
    <source>
        <dbReference type="ARBA" id="ARBA00023163"/>
    </source>
</evidence>
<dbReference type="PANTHER" id="PTHR11360:SF240">
    <property type="entry name" value="MONOCARBOXYLATE TRANSPORTER (EUROFUNG)-RELATED"/>
    <property type="match status" value="1"/>
</dbReference>
<dbReference type="InterPro" id="IPR011701">
    <property type="entry name" value="MFS"/>
</dbReference>
<dbReference type="InterPro" id="IPR036259">
    <property type="entry name" value="MFS_trans_sf"/>
</dbReference>
<feature type="transmembrane region" description="Helical" evidence="7">
    <location>
        <begin position="235"/>
        <end position="256"/>
    </location>
</feature>
<dbReference type="CDD" id="cd17352">
    <property type="entry name" value="MFS_MCT_SLC16"/>
    <property type="match status" value="1"/>
</dbReference>
<organism evidence="9 10">
    <name type="scientific">Aspergillus nanangensis</name>
    <dbReference type="NCBI Taxonomy" id="2582783"/>
    <lineage>
        <taxon>Eukaryota</taxon>
        <taxon>Fungi</taxon>
        <taxon>Dikarya</taxon>
        <taxon>Ascomycota</taxon>
        <taxon>Pezizomycotina</taxon>
        <taxon>Eurotiomycetes</taxon>
        <taxon>Eurotiomycetidae</taxon>
        <taxon>Eurotiales</taxon>
        <taxon>Aspergillaceae</taxon>
        <taxon>Aspergillus</taxon>
        <taxon>Aspergillus subgen. Circumdati</taxon>
    </lineage>
</organism>
<feature type="transmembrane region" description="Helical" evidence="7">
    <location>
        <begin position="364"/>
        <end position="383"/>
    </location>
</feature>
<evidence type="ECO:0000256" key="7">
    <source>
        <dbReference type="SAM" id="Phobius"/>
    </source>
</evidence>
<dbReference type="GO" id="GO:0000981">
    <property type="term" value="F:DNA-binding transcription factor activity, RNA polymerase II-specific"/>
    <property type="evidence" value="ECO:0007669"/>
    <property type="project" value="InterPro"/>
</dbReference>
<dbReference type="GO" id="GO:0008270">
    <property type="term" value="F:zinc ion binding"/>
    <property type="evidence" value="ECO:0007669"/>
    <property type="project" value="InterPro"/>
</dbReference>
<evidence type="ECO:0000256" key="1">
    <source>
        <dbReference type="ARBA" id="ARBA00004141"/>
    </source>
</evidence>
<dbReference type="EMBL" id="VCAU01000014">
    <property type="protein sequence ID" value="KAF9892122.1"/>
    <property type="molecule type" value="Genomic_DNA"/>
</dbReference>
<dbReference type="SUPFAM" id="SSF103473">
    <property type="entry name" value="MFS general substrate transporter"/>
    <property type="match status" value="1"/>
</dbReference>
<comment type="caution">
    <text evidence="9">The sequence shown here is derived from an EMBL/GenBank/DDBJ whole genome shotgun (WGS) entry which is preliminary data.</text>
</comment>
<dbReference type="Pfam" id="PF07690">
    <property type="entry name" value="MFS_1"/>
    <property type="match status" value="1"/>
</dbReference>
<dbReference type="GO" id="GO:0009893">
    <property type="term" value="P:positive regulation of metabolic process"/>
    <property type="evidence" value="ECO:0007669"/>
    <property type="project" value="UniProtKB-ARBA"/>
</dbReference>
<keyword evidence="3" id="KW-0805">Transcription regulation</keyword>
<proteinExistence type="inferred from homology"/>
<gene>
    <name evidence="9" type="ORF">FE257_002528</name>
</gene>
<dbReference type="CDD" id="cd00067">
    <property type="entry name" value="GAL4"/>
    <property type="match status" value="1"/>
</dbReference>
<dbReference type="GO" id="GO:0003677">
    <property type="term" value="F:DNA binding"/>
    <property type="evidence" value="ECO:0007669"/>
    <property type="project" value="UniProtKB-KW"/>
</dbReference>
<dbReference type="InterPro" id="IPR001138">
    <property type="entry name" value="Zn2Cys6_DnaBD"/>
</dbReference>
<protein>
    <recommendedName>
        <fullName evidence="8">Zn(2)-C6 fungal-type domain-containing protein</fullName>
    </recommendedName>
</protein>
<keyword evidence="7" id="KW-1133">Transmembrane helix</keyword>
<feature type="transmembrane region" description="Helical" evidence="7">
    <location>
        <begin position="191"/>
        <end position="210"/>
    </location>
</feature>
<evidence type="ECO:0000256" key="6">
    <source>
        <dbReference type="ARBA" id="ARBA00023242"/>
    </source>
</evidence>
<keyword evidence="6" id="KW-0539">Nucleus</keyword>
<evidence type="ECO:0000256" key="3">
    <source>
        <dbReference type="ARBA" id="ARBA00023015"/>
    </source>
</evidence>
<dbReference type="SUPFAM" id="SSF57701">
    <property type="entry name" value="Zn2/Cys6 DNA-binding domain"/>
    <property type="match status" value="1"/>
</dbReference>
<comment type="subcellular location">
    <subcellularLocation>
        <location evidence="1">Membrane</location>
        <topology evidence="1">Multi-pass membrane protein</topology>
    </subcellularLocation>
</comment>
<feature type="transmembrane region" description="Helical" evidence="7">
    <location>
        <begin position="160"/>
        <end position="179"/>
    </location>
</feature>
<keyword evidence="5" id="KW-0804">Transcription</keyword>
<dbReference type="Gene3D" id="4.10.240.10">
    <property type="entry name" value="Zn(2)-C6 fungal-type DNA-binding domain"/>
    <property type="match status" value="1"/>
</dbReference>